<accession>A0A1F7V8C2</accession>
<keyword evidence="1" id="KW-0472">Membrane</keyword>
<feature type="transmembrane region" description="Helical" evidence="1">
    <location>
        <begin position="12"/>
        <end position="34"/>
    </location>
</feature>
<keyword evidence="1" id="KW-0812">Transmembrane</keyword>
<dbReference type="Proteomes" id="UP000176593">
    <property type="component" value="Unassembled WGS sequence"/>
</dbReference>
<sequence>MDVGLQSFITFLSILWFFVYWILGGVFFAVMAILRLGRVRKVRFSCLFTIFAAACAFGAAYFGVQSAESAIRSCVVEATSNVQQKVAVIGCGFGGIMGAFFVGALALTLIGFIIMAISKSKAKPWIILDQDEREAHEASVLEEQVSVSDASGVPGNKSKFF</sequence>
<evidence type="ECO:0000313" key="3">
    <source>
        <dbReference type="Proteomes" id="UP000176593"/>
    </source>
</evidence>
<gene>
    <name evidence="2" type="ORF">A3I41_01500</name>
</gene>
<dbReference type="EMBL" id="MGEQ01000010">
    <property type="protein sequence ID" value="OGL86224.1"/>
    <property type="molecule type" value="Genomic_DNA"/>
</dbReference>
<reference evidence="2 3" key="1">
    <citation type="journal article" date="2016" name="Nat. Commun.">
        <title>Thousands of microbial genomes shed light on interconnected biogeochemical processes in an aquifer system.</title>
        <authorList>
            <person name="Anantharaman K."/>
            <person name="Brown C.T."/>
            <person name="Hug L.A."/>
            <person name="Sharon I."/>
            <person name="Castelle C.J."/>
            <person name="Probst A.J."/>
            <person name="Thomas B.C."/>
            <person name="Singh A."/>
            <person name="Wilkins M.J."/>
            <person name="Karaoz U."/>
            <person name="Brodie E.L."/>
            <person name="Williams K.H."/>
            <person name="Hubbard S.S."/>
            <person name="Banfield J.F."/>
        </authorList>
    </citation>
    <scope>NUCLEOTIDE SEQUENCE [LARGE SCALE GENOMIC DNA]</scope>
</reference>
<proteinExistence type="predicted"/>
<keyword evidence="1" id="KW-1133">Transmembrane helix</keyword>
<dbReference type="AlphaFoldDB" id="A0A1F7V8C2"/>
<organism evidence="2 3">
    <name type="scientific">Candidatus Uhrbacteria bacterium RIFCSPLOWO2_02_FULL_48_18</name>
    <dbReference type="NCBI Taxonomy" id="1802408"/>
    <lineage>
        <taxon>Bacteria</taxon>
        <taxon>Candidatus Uhriibacteriota</taxon>
    </lineage>
</organism>
<evidence type="ECO:0000313" key="2">
    <source>
        <dbReference type="EMBL" id="OGL86224.1"/>
    </source>
</evidence>
<comment type="caution">
    <text evidence="2">The sequence shown here is derived from an EMBL/GenBank/DDBJ whole genome shotgun (WGS) entry which is preliminary data.</text>
</comment>
<evidence type="ECO:0000256" key="1">
    <source>
        <dbReference type="SAM" id="Phobius"/>
    </source>
</evidence>
<protein>
    <submittedName>
        <fullName evidence="2">Uncharacterized protein</fullName>
    </submittedName>
</protein>
<feature type="transmembrane region" description="Helical" evidence="1">
    <location>
        <begin position="46"/>
        <end position="67"/>
    </location>
</feature>
<name>A0A1F7V8C2_9BACT</name>
<feature type="transmembrane region" description="Helical" evidence="1">
    <location>
        <begin position="87"/>
        <end position="117"/>
    </location>
</feature>